<dbReference type="Proteomes" id="UP000828251">
    <property type="component" value="Unassembled WGS sequence"/>
</dbReference>
<dbReference type="EMBL" id="JAIQCV010000005">
    <property type="protein sequence ID" value="KAH1098441.1"/>
    <property type="molecule type" value="Genomic_DNA"/>
</dbReference>
<keyword evidence="3" id="KW-1185">Reference proteome</keyword>
<evidence type="ECO:0000313" key="2">
    <source>
        <dbReference type="EMBL" id="KAH1098441.1"/>
    </source>
</evidence>
<dbReference type="AlphaFoldDB" id="A0A9D3VXQ1"/>
<accession>A0A9D3VXQ1</accession>
<proteinExistence type="predicted"/>
<organism evidence="2 3">
    <name type="scientific">Gossypium stocksii</name>
    <dbReference type="NCBI Taxonomy" id="47602"/>
    <lineage>
        <taxon>Eukaryota</taxon>
        <taxon>Viridiplantae</taxon>
        <taxon>Streptophyta</taxon>
        <taxon>Embryophyta</taxon>
        <taxon>Tracheophyta</taxon>
        <taxon>Spermatophyta</taxon>
        <taxon>Magnoliopsida</taxon>
        <taxon>eudicotyledons</taxon>
        <taxon>Gunneridae</taxon>
        <taxon>Pentapetalae</taxon>
        <taxon>rosids</taxon>
        <taxon>malvids</taxon>
        <taxon>Malvales</taxon>
        <taxon>Malvaceae</taxon>
        <taxon>Malvoideae</taxon>
        <taxon>Gossypium</taxon>
    </lineage>
</organism>
<evidence type="ECO:0000256" key="1">
    <source>
        <dbReference type="SAM" id="MobiDB-lite"/>
    </source>
</evidence>
<gene>
    <name evidence="2" type="ORF">J1N35_015362</name>
</gene>
<reference evidence="2 3" key="1">
    <citation type="journal article" date="2021" name="Plant Biotechnol. J.">
        <title>Multi-omics assisted identification of the key and species-specific regulatory components of drought-tolerant mechanisms in Gossypium stocksii.</title>
        <authorList>
            <person name="Yu D."/>
            <person name="Ke L."/>
            <person name="Zhang D."/>
            <person name="Wu Y."/>
            <person name="Sun Y."/>
            <person name="Mei J."/>
            <person name="Sun J."/>
            <person name="Sun Y."/>
        </authorList>
    </citation>
    <scope>NUCLEOTIDE SEQUENCE [LARGE SCALE GENOMIC DNA]</scope>
    <source>
        <strain evidence="3">cv. E1</strain>
        <tissue evidence="2">Leaf</tissue>
    </source>
</reference>
<protein>
    <submittedName>
        <fullName evidence="2">Uncharacterized protein</fullName>
    </submittedName>
</protein>
<feature type="region of interest" description="Disordered" evidence="1">
    <location>
        <begin position="53"/>
        <end position="73"/>
    </location>
</feature>
<sequence>MPFRATPSLSFIRGTPVEAVANVTMVEGTSNHKEPSTEAITVGIATWFSNKTEFNSNTYGGEEGEGWESSDRG</sequence>
<evidence type="ECO:0000313" key="3">
    <source>
        <dbReference type="Proteomes" id="UP000828251"/>
    </source>
</evidence>
<comment type="caution">
    <text evidence="2">The sequence shown here is derived from an EMBL/GenBank/DDBJ whole genome shotgun (WGS) entry which is preliminary data.</text>
</comment>
<feature type="compositionally biased region" description="Acidic residues" evidence="1">
    <location>
        <begin position="62"/>
        <end position="73"/>
    </location>
</feature>
<name>A0A9D3VXQ1_9ROSI</name>